<gene>
    <name evidence="2" type="ORF">H8S64_00030</name>
</gene>
<reference evidence="2 3" key="1">
    <citation type="submission" date="2020-08" db="EMBL/GenBank/DDBJ databases">
        <title>Genome public.</title>
        <authorList>
            <person name="Liu C."/>
            <person name="Sun Q."/>
        </authorList>
    </citation>
    <scope>NUCLEOTIDE SEQUENCE [LARGE SCALE GENOMIC DNA]</scope>
    <source>
        <strain evidence="2 3">NSJ-56</strain>
    </source>
</reference>
<feature type="compositionally biased region" description="Basic and acidic residues" evidence="1">
    <location>
        <begin position="1"/>
        <end position="28"/>
    </location>
</feature>
<feature type="region of interest" description="Disordered" evidence="1">
    <location>
        <begin position="1"/>
        <end position="36"/>
    </location>
</feature>
<name>A0ABR7CUY4_9BACT</name>
<dbReference type="RefSeq" id="WP_099290829.1">
    <property type="nucleotide sequence ID" value="NZ_JACOOH010000001.1"/>
</dbReference>
<accession>A0ABR7CUY4</accession>
<comment type="caution">
    <text evidence="2">The sequence shown here is derived from an EMBL/GenBank/DDBJ whole genome shotgun (WGS) entry which is preliminary data.</text>
</comment>
<dbReference type="Proteomes" id="UP000646484">
    <property type="component" value="Unassembled WGS sequence"/>
</dbReference>
<evidence type="ECO:0000313" key="2">
    <source>
        <dbReference type="EMBL" id="MBC5619478.1"/>
    </source>
</evidence>
<keyword evidence="3" id="KW-1185">Reference proteome</keyword>
<proteinExistence type="predicted"/>
<dbReference type="EMBL" id="JACOOH010000001">
    <property type="protein sequence ID" value="MBC5619478.1"/>
    <property type="molecule type" value="Genomic_DNA"/>
</dbReference>
<evidence type="ECO:0000313" key="3">
    <source>
        <dbReference type="Proteomes" id="UP000646484"/>
    </source>
</evidence>
<organism evidence="2 3">
    <name type="scientific">Butyricimonas hominis</name>
    <dbReference type="NCBI Taxonomy" id="2763032"/>
    <lineage>
        <taxon>Bacteria</taxon>
        <taxon>Pseudomonadati</taxon>
        <taxon>Bacteroidota</taxon>
        <taxon>Bacteroidia</taxon>
        <taxon>Bacteroidales</taxon>
        <taxon>Odoribacteraceae</taxon>
        <taxon>Butyricimonas</taxon>
    </lineage>
</organism>
<protein>
    <submittedName>
        <fullName evidence="2">Uncharacterized protein</fullName>
    </submittedName>
</protein>
<sequence>MELLFDRTKEQERDPGRTRRRGGGERARTSHNSGTTPTRVLYNILPDKRGTVVIVIVYPWSGFISSRPLFARGGNQVKTIYSLKNAG</sequence>
<evidence type="ECO:0000256" key="1">
    <source>
        <dbReference type="SAM" id="MobiDB-lite"/>
    </source>
</evidence>